<gene>
    <name evidence="1" type="ORF">CEN91_15</name>
</gene>
<reference evidence="1 2" key="1">
    <citation type="submission" date="2017-07" db="EMBL/GenBank/DDBJ databases">
        <title>Mechanisms for carbon and nitrogen cycling indicate functional differentiation within the Candidate Phyla Radiation.</title>
        <authorList>
            <person name="Danczak R.E."/>
            <person name="Johnston M.D."/>
            <person name="Kenah C."/>
            <person name="Slattery M."/>
            <person name="Wrighton K.C."/>
            <person name="Wilkins M.J."/>
        </authorList>
    </citation>
    <scope>NUCLEOTIDE SEQUENCE [LARGE SCALE GENOMIC DNA]</scope>
    <source>
        <strain evidence="1">Licking1014_85</strain>
    </source>
</reference>
<dbReference type="AlphaFoldDB" id="A0A554LN26"/>
<comment type="caution">
    <text evidence="1">The sequence shown here is derived from an EMBL/GenBank/DDBJ whole genome shotgun (WGS) entry which is preliminary data.</text>
</comment>
<evidence type="ECO:0000313" key="1">
    <source>
        <dbReference type="EMBL" id="TSC94194.1"/>
    </source>
</evidence>
<dbReference type="EMBL" id="VMGI01000001">
    <property type="protein sequence ID" value="TSC94194.1"/>
    <property type="molecule type" value="Genomic_DNA"/>
</dbReference>
<name>A0A554LN26_9BACT</name>
<organism evidence="1 2">
    <name type="scientific">Candidatus Berkelbacteria bacterium Licking1014_85</name>
    <dbReference type="NCBI Taxonomy" id="2017148"/>
    <lineage>
        <taxon>Bacteria</taxon>
        <taxon>Candidatus Berkelbacteria</taxon>
    </lineage>
</organism>
<proteinExistence type="predicted"/>
<dbReference type="Proteomes" id="UP000315589">
    <property type="component" value="Unassembled WGS sequence"/>
</dbReference>
<accession>A0A554LN26</accession>
<sequence length="138" mass="15306">MEGLNKLGNDIDPMTGDFINSAEKKQDVELPSKIGNLPPLQEGYIRYVHITNERAANNIANNGLDYENQGMLSSTARGWSNEADVEYCTDDPRFSFLGAKAVVLDIPEQEARIHDNVQKSPGFVPNKYVVGIIDIQPK</sequence>
<protein>
    <submittedName>
        <fullName evidence="1">Uncharacterized protein</fullName>
    </submittedName>
</protein>
<evidence type="ECO:0000313" key="2">
    <source>
        <dbReference type="Proteomes" id="UP000315589"/>
    </source>
</evidence>